<sequence>MAFRGDSTCFGYKGQHTRVGPHITQTLNTPKEASAEDGKSQTRVRDCCQCAAKENDEPSPCYFHISRCFSRGAPITTDKRWDFLFGSKRESELGLKNPACISLFYTAAAVSVFICCNTQRLTA</sequence>
<protein>
    <submittedName>
        <fullName evidence="1">Uncharacterized protein</fullName>
    </submittedName>
</protein>
<accession>A0A9Q1G708</accession>
<evidence type="ECO:0000313" key="2">
    <source>
        <dbReference type="Proteomes" id="UP001152622"/>
    </source>
</evidence>
<name>A0A9Q1G708_SYNKA</name>
<reference evidence="1" key="1">
    <citation type="journal article" date="2023" name="Science">
        <title>Genome structures resolve the early diversification of teleost fishes.</title>
        <authorList>
            <person name="Parey E."/>
            <person name="Louis A."/>
            <person name="Montfort J."/>
            <person name="Bouchez O."/>
            <person name="Roques C."/>
            <person name="Iampietro C."/>
            <person name="Lluch J."/>
            <person name="Castinel A."/>
            <person name="Donnadieu C."/>
            <person name="Desvignes T."/>
            <person name="Floi Bucao C."/>
            <person name="Jouanno E."/>
            <person name="Wen M."/>
            <person name="Mejri S."/>
            <person name="Dirks R."/>
            <person name="Jansen H."/>
            <person name="Henkel C."/>
            <person name="Chen W.J."/>
            <person name="Zahm M."/>
            <person name="Cabau C."/>
            <person name="Klopp C."/>
            <person name="Thompson A.W."/>
            <person name="Robinson-Rechavi M."/>
            <person name="Braasch I."/>
            <person name="Lecointre G."/>
            <person name="Bobe J."/>
            <person name="Postlethwait J.H."/>
            <person name="Berthelot C."/>
            <person name="Roest Crollius H."/>
            <person name="Guiguen Y."/>
        </authorList>
    </citation>
    <scope>NUCLEOTIDE SEQUENCE</scope>
    <source>
        <strain evidence="1">WJC10195</strain>
    </source>
</reference>
<proteinExistence type="predicted"/>
<organism evidence="1 2">
    <name type="scientific">Synaphobranchus kaupii</name>
    <name type="common">Kaup's arrowtooth eel</name>
    <dbReference type="NCBI Taxonomy" id="118154"/>
    <lineage>
        <taxon>Eukaryota</taxon>
        <taxon>Metazoa</taxon>
        <taxon>Chordata</taxon>
        <taxon>Craniata</taxon>
        <taxon>Vertebrata</taxon>
        <taxon>Euteleostomi</taxon>
        <taxon>Actinopterygii</taxon>
        <taxon>Neopterygii</taxon>
        <taxon>Teleostei</taxon>
        <taxon>Anguilliformes</taxon>
        <taxon>Synaphobranchidae</taxon>
        <taxon>Synaphobranchus</taxon>
    </lineage>
</organism>
<gene>
    <name evidence="1" type="ORF">SKAU_G00067630</name>
</gene>
<dbReference type="Proteomes" id="UP001152622">
    <property type="component" value="Chromosome 2"/>
</dbReference>
<keyword evidence="2" id="KW-1185">Reference proteome</keyword>
<dbReference type="EMBL" id="JAINUF010000002">
    <property type="protein sequence ID" value="KAJ8376183.1"/>
    <property type="molecule type" value="Genomic_DNA"/>
</dbReference>
<evidence type="ECO:0000313" key="1">
    <source>
        <dbReference type="EMBL" id="KAJ8376183.1"/>
    </source>
</evidence>
<dbReference type="AlphaFoldDB" id="A0A9Q1G708"/>
<comment type="caution">
    <text evidence="1">The sequence shown here is derived from an EMBL/GenBank/DDBJ whole genome shotgun (WGS) entry which is preliminary data.</text>
</comment>